<dbReference type="AlphaFoldDB" id="A0A2H1HJ95"/>
<dbReference type="PANTHER" id="PTHR43777">
    <property type="entry name" value="MOLYBDENUM COFACTOR CYTIDYLYLTRANSFERASE"/>
    <property type="match status" value="1"/>
</dbReference>
<evidence type="ECO:0000259" key="2">
    <source>
        <dbReference type="Pfam" id="PF12804"/>
    </source>
</evidence>
<evidence type="ECO:0000313" key="4">
    <source>
        <dbReference type="Proteomes" id="UP000234333"/>
    </source>
</evidence>
<sequence>MTPVALVLAAGSGRRLGSGPKALLPWEDTVLVVRAVRTALAAGLSPVVTAGPRRGRIVSHLAEAGLDFIPVVAVPDAESGMAASFRAGIDAISWRGGDATPAPSFHAVRVPSDDATPVVVMLVDQPGIGDAVLTRLCAHLDAVSGRVVRAAWAGAPGHPVVMTLAQTREAAKLAAGDEAGRTWMRRHRHLVDLVECSDIGLGADIDTPADLREWQMRMGPDSGAESAGAAAMRHGGR</sequence>
<feature type="domain" description="MobA-like NTP transferase" evidence="2">
    <location>
        <begin position="5"/>
        <end position="189"/>
    </location>
</feature>
<dbReference type="GO" id="GO:0016779">
    <property type="term" value="F:nucleotidyltransferase activity"/>
    <property type="evidence" value="ECO:0007669"/>
    <property type="project" value="UniProtKB-ARBA"/>
</dbReference>
<dbReference type="CDD" id="cd04182">
    <property type="entry name" value="GT_2_like_f"/>
    <property type="match status" value="1"/>
</dbReference>
<dbReference type="SUPFAM" id="SSF53448">
    <property type="entry name" value="Nucleotide-diphospho-sugar transferases"/>
    <property type="match status" value="1"/>
</dbReference>
<dbReference type="Gene3D" id="3.90.550.10">
    <property type="entry name" value="Spore Coat Polysaccharide Biosynthesis Protein SpsA, Chain A"/>
    <property type="match status" value="1"/>
</dbReference>
<dbReference type="InterPro" id="IPR029044">
    <property type="entry name" value="Nucleotide-diphossugar_trans"/>
</dbReference>
<dbReference type="GO" id="GO:0016491">
    <property type="term" value="F:oxidoreductase activity"/>
    <property type="evidence" value="ECO:0007669"/>
    <property type="project" value="UniProtKB-KW"/>
</dbReference>
<dbReference type="InterPro" id="IPR025877">
    <property type="entry name" value="MobA-like_NTP_Trfase"/>
</dbReference>
<keyword evidence="3" id="KW-0560">Oxidoreductase</keyword>
<name>A0A2H1HJ95_9MICO</name>
<organism evidence="3 4">
    <name type="scientific">Brevibacterium casei CIP 102111</name>
    <dbReference type="NCBI Taxonomy" id="1255625"/>
    <lineage>
        <taxon>Bacteria</taxon>
        <taxon>Bacillati</taxon>
        <taxon>Actinomycetota</taxon>
        <taxon>Actinomycetes</taxon>
        <taxon>Micrococcales</taxon>
        <taxon>Brevibacteriaceae</taxon>
        <taxon>Brevibacterium</taxon>
    </lineage>
</organism>
<gene>
    <name evidence="3" type="ORF">BC102111_00067</name>
</gene>
<dbReference type="Proteomes" id="UP000234333">
    <property type="component" value="Unassembled WGS sequence"/>
</dbReference>
<protein>
    <submittedName>
        <fullName evidence="3">Nicotine blue oxidoreductase</fullName>
        <ecNumber evidence="3">1.1.1.328</ecNumber>
    </submittedName>
</protein>
<reference evidence="3 4" key="1">
    <citation type="submission" date="2017-03" db="EMBL/GenBank/DDBJ databases">
        <authorList>
            <person name="Afonso C.L."/>
            <person name="Miller P.J."/>
            <person name="Scott M.A."/>
            <person name="Spackman E."/>
            <person name="Goraichik I."/>
            <person name="Dimitrov K.M."/>
            <person name="Suarez D.L."/>
            <person name="Swayne D.E."/>
        </authorList>
    </citation>
    <scope>NUCLEOTIDE SEQUENCE [LARGE SCALE GENOMIC DNA]</scope>
    <source>
        <strain evidence="3 4">CIP 102111</strain>
    </source>
</reference>
<feature type="region of interest" description="Disordered" evidence="1">
    <location>
        <begin position="218"/>
        <end position="237"/>
    </location>
</feature>
<dbReference type="Pfam" id="PF12804">
    <property type="entry name" value="NTP_transf_3"/>
    <property type="match status" value="1"/>
</dbReference>
<dbReference type="GeneID" id="99774510"/>
<evidence type="ECO:0000256" key="1">
    <source>
        <dbReference type="SAM" id="MobiDB-lite"/>
    </source>
</evidence>
<dbReference type="EMBL" id="FXZC01000001">
    <property type="protein sequence ID" value="SMX62994.1"/>
    <property type="molecule type" value="Genomic_DNA"/>
</dbReference>
<evidence type="ECO:0000313" key="3">
    <source>
        <dbReference type="EMBL" id="SMX62994.1"/>
    </source>
</evidence>
<dbReference type="RefSeq" id="WP_101623326.1">
    <property type="nucleotide sequence ID" value="NZ_FXZC01000001.1"/>
</dbReference>
<accession>A0A2H1HJ95</accession>
<proteinExistence type="predicted"/>
<dbReference type="EC" id="1.1.1.328" evidence="3"/>
<dbReference type="PANTHER" id="PTHR43777:SF1">
    <property type="entry name" value="MOLYBDENUM COFACTOR CYTIDYLYLTRANSFERASE"/>
    <property type="match status" value="1"/>
</dbReference>